<evidence type="ECO:0000313" key="6">
    <source>
        <dbReference type="EMBL" id="KAF3010648.1"/>
    </source>
</evidence>
<dbReference type="AlphaFoldDB" id="A0A9P4TQ48"/>
<dbReference type="OrthoDB" id="432970at2759"/>
<protein>
    <recommendedName>
        <fullName evidence="5">MYND-type domain-containing protein</fullName>
    </recommendedName>
</protein>
<evidence type="ECO:0000256" key="2">
    <source>
        <dbReference type="ARBA" id="ARBA00022771"/>
    </source>
</evidence>
<dbReference type="EMBL" id="SWKU01000001">
    <property type="protein sequence ID" value="KAF3010648.1"/>
    <property type="molecule type" value="Genomic_DNA"/>
</dbReference>
<evidence type="ECO:0000256" key="1">
    <source>
        <dbReference type="ARBA" id="ARBA00022723"/>
    </source>
</evidence>
<dbReference type="Gene3D" id="6.10.140.2220">
    <property type="match status" value="1"/>
</dbReference>
<proteinExistence type="predicted"/>
<dbReference type="InterPro" id="IPR002893">
    <property type="entry name" value="Znf_MYND"/>
</dbReference>
<comment type="caution">
    <text evidence="6">The sequence shown here is derived from an EMBL/GenBank/DDBJ whole genome shotgun (WGS) entry which is preliminary data.</text>
</comment>
<evidence type="ECO:0000259" key="5">
    <source>
        <dbReference type="PROSITE" id="PS50865"/>
    </source>
</evidence>
<dbReference type="Proteomes" id="UP000801428">
    <property type="component" value="Unassembled WGS sequence"/>
</dbReference>
<evidence type="ECO:0000256" key="4">
    <source>
        <dbReference type="PROSITE-ProRule" id="PRU00134"/>
    </source>
</evidence>
<gene>
    <name evidence="6" type="ORF">E8E13_004616</name>
</gene>
<organism evidence="6 7">
    <name type="scientific">Curvularia kusanoi</name>
    <name type="common">Cochliobolus kusanoi</name>
    <dbReference type="NCBI Taxonomy" id="90978"/>
    <lineage>
        <taxon>Eukaryota</taxon>
        <taxon>Fungi</taxon>
        <taxon>Dikarya</taxon>
        <taxon>Ascomycota</taxon>
        <taxon>Pezizomycotina</taxon>
        <taxon>Dothideomycetes</taxon>
        <taxon>Pleosporomycetidae</taxon>
        <taxon>Pleosporales</taxon>
        <taxon>Pleosporineae</taxon>
        <taxon>Pleosporaceae</taxon>
        <taxon>Curvularia</taxon>
    </lineage>
</organism>
<name>A0A9P4TQ48_CURKU</name>
<dbReference type="GO" id="GO:0008270">
    <property type="term" value="F:zinc ion binding"/>
    <property type="evidence" value="ECO:0007669"/>
    <property type="project" value="UniProtKB-KW"/>
</dbReference>
<sequence length="374" mass="42120">MSDDVYTHCAICDAFSTKKCARCKAVSYCSPLCQAEDWSAHKKICSDLQLELTLDRTAAVIENAYLAFRKNTWDTTVLKVEDTENTLVIYEATTLDTQQGFVDFPDGIVSDNNKRLDIDIEEIGVRFKTVPGKVIAINTVKGTSLANWPGYSHTIMRVKSRKSGKQWVLDITGAQYGFTKVVHEWSAYEETFVDKVVAVYRFGAHQHIFAEMAGVPGLSTLNYRLMGKAATVLDEAVVSWETQNQPISTLRNLNSIDFVSKKASFLDHIDEAVRRFVSTNDFTAIISKAKADDSSLMQQIAKANLDQLLNEANLLRYPGGKPTMMDRLREEFGPEYTYREGDEYCLPIDELLEFTKEDIGNRGITYFEPDTDGK</sequence>
<keyword evidence="3" id="KW-0862">Zinc</keyword>
<keyword evidence="1" id="KW-0479">Metal-binding</keyword>
<dbReference type="PROSITE" id="PS50865">
    <property type="entry name" value="ZF_MYND_2"/>
    <property type="match status" value="1"/>
</dbReference>
<accession>A0A9P4TQ48</accession>
<evidence type="ECO:0000256" key="3">
    <source>
        <dbReference type="ARBA" id="ARBA00022833"/>
    </source>
</evidence>
<keyword evidence="7" id="KW-1185">Reference proteome</keyword>
<evidence type="ECO:0000313" key="7">
    <source>
        <dbReference type="Proteomes" id="UP000801428"/>
    </source>
</evidence>
<keyword evidence="2 4" id="KW-0863">Zinc-finger</keyword>
<reference evidence="6" key="1">
    <citation type="submission" date="2019-04" db="EMBL/GenBank/DDBJ databases">
        <title>Sequencing of skin fungus with MAO and IRED activity.</title>
        <authorList>
            <person name="Marsaioli A.J."/>
            <person name="Bonatto J.M.C."/>
            <person name="Reis Junior O."/>
        </authorList>
    </citation>
    <scope>NUCLEOTIDE SEQUENCE</scope>
    <source>
        <strain evidence="6">30M1</strain>
    </source>
</reference>
<dbReference type="Pfam" id="PF01753">
    <property type="entry name" value="zf-MYND"/>
    <property type="match status" value="1"/>
</dbReference>
<feature type="domain" description="MYND-type" evidence="5">
    <location>
        <begin position="9"/>
        <end position="45"/>
    </location>
</feature>
<dbReference type="SUPFAM" id="SSF144232">
    <property type="entry name" value="HIT/MYND zinc finger-like"/>
    <property type="match status" value="1"/>
</dbReference>